<name>A0ABM1BC98_LIMPO</name>
<feature type="transmembrane region" description="Helical" evidence="3">
    <location>
        <begin position="70"/>
        <end position="88"/>
    </location>
</feature>
<evidence type="ECO:0000313" key="4">
    <source>
        <dbReference type="Proteomes" id="UP000694941"/>
    </source>
</evidence>
<accession>A0ABM1BC98</accession>
<dbReference type="PROSITE" id="PS51155">
    <property type="entry name" value="CHIT_BIND_RR_2"/>
    <property type="match status" value="1"/>
</dbReference>
<keyword evidence="3" id="KW-0812">Transmembrane</keyword>
<dbReference type="PANTHER" id="PTHR10380:SF173">
    <property type="entry name" value="CUTICULAR PROTEIN 47EF, ISOFORM C-RELATED"/>
    <property type="match status" value="1"/>
</dbReference>
<reference evidence="5" key="1">
    <citation type="submission" date="2025-08" db="UniProtKB">
        <authorList>
            <consortium name="RefSeq"/>
        </authorList>
    </citation>
    <scope>IDENTIFICATION</scope>
    <source>
        <tissue evidence="5">Muscle</tissue>
    </source>
</reference>
<dbReference type="Proteomes" id="UP000694941">
    <property type="component" value="Unplaced"/>
</dbReference>
<keyword evidence="4" id="KW-1185">Reference proteome</keyword>
<evidence type="ECO:0000256" key="2">
    <source>
        <dbReference type="PROSITE-ProRule" id="PRU00497"/>
    </source>
</evidence>
<dbReference type="GeneID" id="106463603"/>
<protein>
    <submittedName>
        <fullName evidence="5">Shematrin-like protein 1</fullName>
    </submittedName>
</protein>
<evidence type="ECO:0000256" key="3">
    <source>
        <dbReference type="SAM" id="Phobius"/>
    </source>
</evidence>
<evidence type="ECO:0000256" key="1">
    <source>
        <dbReference type="ARBA" id="ARBA00022460"/>
    </source>
</evidence>
<gene>
    <name evidence="5" type="primary">LOC106463603</name>
</gene>
<dbReference type="InterPro" id="IPR000618">
    <property type="entry name" value="Insect_cuticle"/>
</dbReference>
<sequence length="188" mass="21086">MDTDFFHGLWNGKRACAGPWGLIPIVLKQDLYKGDAIMVIGVRPKYFRQLIFVLAALIGVALAGYDDYGYGDYVAVLVAFVGVAFAGYDGYGYGGHQDYYYPQPYKYGYEINDYYGNQQWKHENSDGYNNVVGGYGYRDAYGIWRTVRYVADGYGFRAEVSSNEPGTSNQDPAHVYSYSDANYGYGGH</sequence>
<feature type="transmembrane region" description="Helical" evidence="3">
    <location>
        <begin position="46"/>
        <end position="64"/>
    </location>
</feature>
<dbReference type="Pfam" id="PF00379">
    <property type="entry name" value="Chitin_bind_4"/>
    <property type="match status" value="1"/>
</dbReference>
<dbReference type="InterPro" id="IPR050468">
    <property type="entry name" value="Cuticle_Struct_Prot"/>
</dbReference>
<dbReference type="RefSeq" id="XP_013779110.1">
    <property type="nucleotide sequence ID" value="XM_013923656.1"/>
</dbReference>
<keyword evidence="3" id="KW-0472">Membrane</keyword>
<organism evidence="4 5">
    <name type="scientific">Limulus polyphemus</name>
    <name type="common">Atlantic horseshoe crab</name>
    <dbReference type="NCBI Taxonomy" id="6850"/>
    <lineage>
        <taxon>Eukaryota</taxon>
        <taxon>Metazoa</taxon>
        <taxon>Ecdysozoa</taxon>
        <taxon>Arthropoda</taxon>
        <taxon>Chelicerata</taxon>
        <taxon>Merostomata</taxon>
        <taxon>Xiphosura</taxon>
        <taxon>Limulidae</taxon>
        <taxon>Limulus</taxon>
    </lineage>
</organism>
<keyword evidence="3" id="KW-1133">Transmembrane helix</keyword>
<keyword evidence="1 2" id="KW-0193">Cuticle</keyword>
<proteinExistence type="predicted"/>
<dbReference type="PANTHER" id="PTHR10380">
    <property type="entry name" value="CUTICLE PROTEIN"/>
    <property type="match status" value="1"/>
</dbReference>
<evidence type="ECO:0000313" key="5">
    <source>
        <dbReference type="RefSeq" id="XP_013779110.1"/>
    </source>
</evidence>